<dbReference type="GO" id="GO:0005829">
    <property type="term" value="C:cytosol"/>
    <property type="evidence" value="ECO:0007669"/>
    <property type="project" value="TreeGrafter"/>
</dbReference>
<dbReference type="SUPFAM" id="SSF56784">
    <property type="entry name" value="HAD-like"/>
    <property type="match status" value="1"/>
</dbReference>
<evidence type="ECO:0000256" key="1">
    <source>
        <dbReference type="ARBA" id="ARBA00000830"/>
    </source>
</evidence>
<sequence>MAQIPFDIVGFDLDGTLVDSSLDLAAAVNHTLSTVGLPLHEVDEIKRFVGKGTRVMLERALKASGDYTPELLDELTPVLMAWYQEHLHDHTRLYPGAAEAMAELRGRGIRLAICTNKFERFTLPLLRALELEPHFDAIIGGDTVGKAKPHAEPLHEMVRRAGGGRCVFLGDTSNDIDGAKNAGLASVAVSFGFVDVSHELGADAILHRFEDLVTLLEGWER</sequence>
<evidence type="ECO:0000256" key="9">
    <source>
        <dbReference type="ARBA" id="ARBA00023277"/>
    </source>
</evidence>
<keyword evidence="7 10" id="KW-0378">Hydrolase</keyword>
<dbReference type="InterPro" id="IPR023214">
    <property type="entry name" value="HAD_sf"/>
</dbReference>
<dbReference type="PRINTS" id="PR00413">
    <property type="entry name" value="HADHALOGNASE"/>
</dbReference>
<feature type="binding site" evidence="10">
    <location>
        <position position="14"/>
    </location>
    <ligand>
        <name>Mg(2+)</name>
        <dbReference type="ChEBI" id="CHEBI:18420"/>
    </ligand>
</feature>
<dbReference type="NCBIfam" id="TIGR01549">
    <property type="entry name" value="HAD-SF-IA-v1"/>
    <property type="match status" value="1"/>
</dbReference>
<evidence type="ECO:0000256" key="2">
    <source>
        <dbReference type="ARBA" id="ARBA00001946"/>
    </source>
</evidence>
<dbReference type="GO" id="GO:0006281">
    <property type="term" value="P:DNA repair"/>
    <property type="evidence" value="ECO:0007669"/>
    <property type="project" value="TreeGrafter"/>
</dbReference>
<dbReference type="UniPathway" id="UPA00865">
    <property type="reaction ID" value="UER00834"/>
</dbReference>
<evidence type="ECO:0000256" key="3">
    <source>
        <dbReference type="ARBA" id="ARBA00004818"/>
    </source>
</evidence>
<dbReference type="SFLD" id="SFLDG01129">
    <property type="entry name" value="C1.5:_HAD__Beta-PGM__Phosphata"/>
    <property type="match status" value="1"/>
</dbReference>
<keyword evidence="9 10" id="KW-0119">Carbohydrate metabolism</keyword>
<dbReference type="NCBIfam" id="TIGR01509">
    <property type="entry name" value="HAD-SF-IA-v3"/>
    <property type="match status" value="1"/>
</dbReference>
<proteinExistence type="inferred from homology"/>
<feature type="binding site" evidence="10">
    <location>
        <position position="12"/>
    </location>
    <ligand>
        <name>Mg(2+)</name>
        <dbReference type="ChEBI" id="CHEBI:18420"/>
    </ligand>
</feature>
<dbReference type="GO" id="GO:0046295">
    <property type="term" value="P:glycolate biosynthetic process"/>
    <property type="evidence" value="ECO:0007669"/>
    <property type="project" value="UniProtKB-UniRule"/>
</dbReference>
<feature type="binding site" evidence="10">
    <location>
        <position position="171"/>
    </location>
    <ligand>
        <name>Mg(2+)</name>
        <dbReference type="ChEBI" id="CHEBI:18420"/>
    </ligand>
</feature>
<evidence type="ECO:0000256" key="6">
    <source>
        <dbReference type="ARBA" id="ARBA00022723"/>
    </source>
</evidence>
<keyword evidence="8 10" id="KW-0460">Magnesium</keyword>
<evidence type="ECO:0000256" key="10">
    <source>
        <dbReference type="HAMAP-Rule" id="MF_00495"/>
    </source>
</evidence>
<dbReference type="EC" id="3.1.3.18" evidence="5 10"/>
<dbReference type="InterPro" id="IPR006439">
    <property type="entry name" value="HAD-SF_hydro_IA"/>
</dbReference>
<dbReference type="HAMAP" id="MF_00495">
    <property type="entry name" value="GPH_hydrolase_bact"/>
    <property type="match status" value="1"/>
</dbReference>
<dbReference type="SFLD" id="SFLDS00003">
    <property type="entry name" value="Haloacid_Dehalogenase"/>
    <property type="match status" value="1"/>
</dbReference>
<dbReference type="AlphaFoldDB" id="A0A4V1N459"/>
<name>A0A4V1N459_9SPHN</name>
<evidence type="ECO:0000313" key="11">
    <source>
        <dbReference type="EMBL" id="RXR31026.1"/>
    </source>
</evidence>
<dbReference type="Pfam" id="PF13419">
    <property type="entry name" value="HAD_2"/>
    <property type="match status" value="1"/>
</dbReference>
<gene>
    <name evidence="11" type="ORF">EQG66_01750</name>
</gene>
<organism evidence="11 12">
    <name type="scientific">Sphingobium fluviale</name>
    <dbReference type="NCBI Taxonomy" id="2506423"/>
    <lineage>
        <taxon>Bacteria</taxon>
        <taxon>Pseudomonadati</taxon>
        <taxon>Pseudomonadota</taxon>
        <taxon>Alphaproteobacteria</taxon>
        <taxon>Sphingomonadales</taxon>
        <taxon>Sphingomonadaceae</taxon>
        <taxon>Sphingobium</taxon>
    </lineage>
</organism>
<comment type="function">
    <text evidence="10">Specifically catalyzes the dephosphorylation of 2-phosphoglycolate. Is involved in the dissimilation of the intracellular 2-phosphoglycolate formed during the DNA repair of 3'-phosphoglycolate ends, a major class of DNA lesions induced by oxidative stress.</text>
</comment>
<evidence type="ECO:0000256" key="7">
    <source>
        <dbReference type="ARBA" id="ARBA00022801"/>
    </source>
</evidence>
<dbReference type="InterPro" id="IPR041492">
    <property type="entry name" value="HAD_2"/>
</dbReference>
<comment type="cofactor">
    <cofactor evidence="2 10">
        <name>Mg(2+)</name>
        <dbReference type="ChEBI" id="CHEBI:18420"/>
    </cofactor>
</comment>
<dbReference type="PANTHER" id="PTHR43434">
    <property type="entry name" value="PHOSPHOGLYCOLATE PHOSPHATASE"/>
    <property type="match status" value="1"/>
</dbReference>
<comment type="catalytic activity">
    <reaction evidence="1 10">
        <text>2-phosphoglycolate + H2O = glycolate + phosphate</text>
        <dbReference type="Rhea" id="RHEA:14369"/>
        <dbReference type="ChEBI" id="CHEBI:15377"/>
        <dbReference type="ChEBI" id="CHEBI:29805"/>
        <dbReference type="ChEBI" id="CHEBI:43474"/>
        <dbReference type="ChEBI" id="CHEBI:58033"/>
        <dbReference type="EC" id="3.1.3.18"/>
    </reaction>
</comment>
<feature type="active site" description="Nucleophile" evidence="10">
    <location>
        <position position="12"/>
    </location>
</feature>
<dbReference type="InterPro" id="IPR023198">
    <property type="entry name" value="PGP-like_dom2"/>
</dbReference>
<keyword evidence="6 10" id="KW-0479">Metal-binding</keyword>
<comment type="caution">
    <text evidence="11">The sequence shown here is derived from an EMBL/GenBank/DDBJ whole genome shotgun (WGS) entry which is preliminary data.</text>
</comment>
<dbReference type="InterPro" id="IPR037512">
    <property type="entry name" value="PGPase_prok"/>
</dbReference>
<protein>
    <recommendedName>
        <fullName evidence="5 10">Phosphoglycolate phosphatase</fullName>
        <shortName evidence="10">PGP</shortName>
        <shortName evidence="10">PGPase</shortName>
        <ecNumber evidence="5 10">3.1.3.18</ecNumber>
    </recommendedName>
</protein>
<dbReference type="FunFam" id="3.40.50.1000:FF:000022">
    <property type="entry name" value="Phosphoglycolate phosphatase"/>
    <property type="match status" value="1"/>
</dbReference>
<evidence type="ECO:0000313" key="12">
    <source>
        <dbReference type="Proteomes" id="UP000290958"/>
    </source>
</evidence>
<dbReference type="Gene3D" id="3.40.50.1000">
    <property type="entry name" value="HAD superfamily/HAD-like"/>
    <property type="match status" value="1"/>
</dbReference>
<dbReference type="GO" id="GO:0008967">
    <property type="term" value="F:phosphoglycolate phosphatase activity"/>
    <property type="evidence" value="ECO:0007669"/>
    <property type="project" value="UniProtKB-UniRule"/>
</dbReference>
<dbReference type="InterPro" id="IPR036412">
    <property type="entry name" value="HAD-like_sf"/>
</dbReference>
<keyword evidence="12" id="KW-1185">Reference proteome</keyword>
<dbReference type="InterPro" id="IPR050155">
    <property type="entry name" value="HAD-like_hydrolase_sf"/>
</dbReference>
<reference evidence="12" key="1">
    <citation type="submission" date="2019-01" db="EMBL/GenBank/DDBJ databases">
        <title>Cytophagaceae bacterium strain CAR-16.</title>
        <authorList>
            <person name="Chen W.-M."/>
        </authorList>
    </citation>
    <scope>NUCLEOTIDE SEQUENCE [LARGE SCALE GENOMIC DNA]</scope>
    <source>
        <strain evidence="12">CHR27</strain>
    </source>
</reference>
<accession>A0A4V1N459</accession>
<comment type="similarity">
    <text evidence="4 10">Belongs to the HAD-like hydrolase superfamily. CbbY/CbbZ/Gph/YieH family.</text>
</comment>
<dbReference type="GO" id="GO:0005975">
    <property type="term" value="P:carbohydrate metabolic process"/>
    <property type="evidence" value="ECO:0007669"/>
    <property type="project" value="InterPro"/>
</dbReference>
<evidence type="ECO:0000256" key="8">
    <source>
        <dbReference type="ARBA" id="ARBA00022842"/>
    </source>
</evidence>
<dbReference type="EMBL" id="SBKP01000001">
    <property type="protein sequence ID" value="RXR31026.1"/>
    <property type="molecule type" value="Genomic_DNA"/>
</dbReference>
<comment type="pathway">
    <text evidence="3 10">Organic acid metabolism; glycolate biosynthesis; glycolate from 2-phosphoglycolate: step 1/1.</text>
</comment>
<evidence type="ECO:0000256" key="5">
    <source>
        <dbReference type="ARBA" id="ARBA00013078"/>
    </source>
</evidence>
<dbReference type="PANTHER" id="PTHR43434:SF1">
    <property type="entry name" value="PHOSPHOGLYCOLATE PHOSPHATASE"/>
    <property type="match status" value="1"/>
</dbReference>
<dbReference type="SFLD" id="SFLDG01135">
    <property type="entry name" value="C1.5.6:_HAD__Beta-PGM__Phospha"/>
    <property type="match status" value="1"/>
</dbReference>
<evidence type="ECO:0000256" key="4">
    <source>
        <dbReference type="ARBA" id="ARBA00006171"/>
    </source>
</evidence>
<dbReference type="GO" id="GO:0046872">
    <property type="term" value="F:metal ion binding"/>
    <property type="evidence" value="ECO:0007669"/>
    <property type="project" value="UniProtKB-KW"/>
</dbReference>
<dbReference type="OrthoDB" id="9793014at2"/>
<dbReference type="RefSeq" id="WP_129402794.1">
    <property type="nucleotide sequence ID" value="NZ_SBKP01000001.1"/>
</dbReference>
<dbReference type="Proteomes" id="UP000290958">
    <property type="component" value="Unassembled WGS sequence"/>
</dbReference>
<dbReference type="Gene3D" id="1.10.150.240">
    <property type="entry name" value="Putative phosphatase, domain 2"/>
    <property type="match status" value="1"/>
</dbReference>